<keyword evidence="4" id="KW-0472">Membrane</keyword>
<evidence type="ECO:0000256" key="2">
    <source>
        <dbReference type="ARBA" id="ARBA00007248"/>
    </source>
</evidence>
<comment type="subcellular location">
    <subcellularLocation>
        <location evidence="1">Cell outer membrane</location>
    </subcellularLocation>
</comment>
<dbReference type="Proteomes" id="UP000824259">
    <property type="component" value="Unassembled WGS sequence"/>
</dbReference>
<evidence type="ECO:0000256" key="1">
    <source>
        <dbReference type="ARBA" id="ARBA00004442"/>
    </source>
</evidence>
<comment type="similarity">
    <text evidence="2">Belongs to the bacteroidetes fimbrillin superfamily. FimB/Mfa2 family.</text>
</comment>
<keyword evidence="3 8" id="KW-0732">Signal</keyword>
<evidence type="ECO:0000256" key="4">
    <source>
        <dbReference type="ARBA" id="ARBA00023136"/>
    </source>
</evidence>
<evidence type="ECO:0000256" key="8">
    <source>
        <dbReference type="SAM" id="SignalP"/>
    </source>
</evidence>
<dbReference type="InterPro" id="IPR014941">
    <property type="entry name" value="FimB/Mfa2/Mfa3"/>
</dbReference>
<keyword evidence="6" id="KW-0998">Cell outer membrane</keyword>
<dbReference type="EMBL" id="DWYR01000009">
    <property type="protein sequence ID" value="HJA98531.1"/>
    <property type="molecule type" value="Genomic_DNA"/>
</dbReference>
<evidence type="ECO:0000256" key="3">
    <source>
        <dbReference type="ARBA" id="ARBA00022729"/>
    </source>
</evidence>
<evidence type="ECO:0000256" key="5">
    <source>
        <dbReference type="ARBA" id="ARBA00023139"/>
    </source>
</evidence>
<organism evidence="9 10">
    <name type="scientific">Candidatus Alistipes avicola</name>
    <dbReference type="NCBI Taxonomy" id="2838432"/>
    <lineage>
        <taxon>Bacteria</taxon>
        <taxon>Pseudomonadati</taxon>
        <taxon>Bacteroidota</taxon>
        <taxon>Bacteroidia</taxon>
        <taxon>Bacteroidales</taxon>
        <taxon>Rikenellaceae</taxon>
        <taxon>Alistipes</taxon>
    </lineage>
</organism>
<evidence type="ECO:0000313" key="10">
    <source>
        <dbReference type="Proteomes" id="UP000824259"/>
    </source>
</evidence>
<proteinExistence type="inferred from homology"/>
<dbReference type="GO" id="GO:0009279">
    <property type="term" value="C:cell outer membrane"/>
    <property type="evidence" value="ECO:0007669"/>
    <property type="project" value="UniProtKB-SubCell"/>
</dbReference>
<feature type="chain" id="PRO_5039467070" evidence="8">
    <location>
        <begin position="21"/>
        <end position="600"/>
    </location>
</feature>
<feature type="signal peptide" evidence="8">
    <location>
        <begin position="1"/>
        <end position="20"/>
    </location>
</feature>
<protein>
    <submittedName>
        <fullName evidence="9">FimB/Mfa2 family fimbrial subunit</fullName>
    </submittedName>
</protein>
<dbReference type="Pfam" id="PF08842">
    <property type="entry name" value="Mfa2"/>
    <property type="match status" value="1"/>
</dbReference>
<name>A0A9D2ID14_9BACT</name>
<sequence length="600" mass="64385">MRTKQLLLLAGMAFLTVSCAKESRNDMEIGNTLHVNLNVVSDIPVRAAATEAENLVSTFDLFLFDAESGLLEYAQQGMMASSPSSGGAVGELNVGQVSLTVADRKNKNLLAVANGDTRSVVLPEVVVGQTTYAQMLEAVAMLSSTTESPSSPYVMSGYASGVNANDNPTVNLSLRRRVSRIDVVNLSADNGLVVSAMQLKQVVNQSYLFAEGHPSEGVTYVDYDPVAVIGNSTTSFYVFPQPAATNRMTLTVTGTLNGMDFTQTLEVKPMQEGVAIDMESNTAYTVKLQAQAQEIKMECALQTVEEWKDGADIAGVITVDPAVPSDLIPFNGLLWMDRNLGATTADLEDWDNAIGDFYQWGRNTAFSATGQIETISGPLTAEAAASDENISKFITLMKGDWLDGSDDSRWQSAASQPCPEGYRMPTVADFMGIFTPAGVLVNTYTGPVSKSETLADGTFSAQYWGDRSRTMYGIKKMGTADAYYMKWEYLKTNGGNGYVKISRWTADAAATFTGKDLNAIQEEFVALGEPAETITFAAAGNITGSSGTYSNSSQGGYYWTSSLNGSTGAHRAEFTSGKMIAGDTYNSRISGHSVRCIKEQ</sequence>
<reference evidence="9" key="2">
    <citation type="submission" date="2021-04" db="EMBL/GenBank/DDBJ databases">
        <authorList>
            <person name="Gilroy R."/>
        </authorList>
    </citation>
    <scope>NUCLEOTIDE SEQUENCE</scope>
    <source>
        <strain evidence="9">CHK169-11906</strain>
    </source>
</reference>
<evidence type="ECO:0000256" key="6">
    <source>
        <dbReference type="ARBA" id="ARBA00023237"/>
    </source>
</evidence>
<evidence type="ECO:0000256" key="7">
    <source>
        <dbReference type="ARBA" id="ARBA00023288"/>
    </source>
</evidence>
<gene>
    <name evidence="9" type="ORF">H9779_02880</name>
</gene>
<evidence type="ECO:0000313" key="9">
    <source>
        <dbReference type="EMBL" id="HJA98531.1"/>
    </source>
</evidence>
<reference evidence="9" key="1">
    <citation type="journal article" date="2021" name="PeerJ">
        <title>Extensive microbial diversity within the chicken gut microbiome revealed by metagenomics and culture.</title>
        <authorList>
            <person name="Gilroy R."/>
            <person name="Ravi A."/>
            <person name="Getino M."/>
            <person name="Pursley I."/>
            <person name="Horton D.L."/>
            <person name="Alikhan N.F."/>
            <person name="Baker D."/>
            <person name="Gharbi K."/>
            <person name="Hall N."/>
            <person name="Watson M."/>
            <person name="Adriaenssens E.M."/>
            <person name="Foster-Nyarko E."/>
            <person name="Jarju S."/>
            <person name="Secka A."/>
            <person name="Antonio M."/>
            <person name="Oren A."/>
            <person name="Chaudhuri R.R."/>
            <person name="La Ragione R."/>
            <person name="Hildebrand F."/>
            <person name="Pallen M.J."/>
        </authorList>
    </citation>
    <scope>NUCLEOTIDE SEQUENCE</scope>
    <source>
        <strain evidence="9">CHK169-11906</strain>
    </source>
</reference>
<dbReference type="PROSITE" id="PS51257">
    <property type="entry name" value="PROKAR_LIPOPROTEIN"/>
    <property type="match status" value="1"/>
</dbReference>
<dbReference type="AlphaFoldDB" id="A0A9D2ID14"/>
<accession>A0A9D2ID14</accession>
<comment type="caution">
    <text evidence="9">The sequence shown here is derived from an EMBL/GenBank/DDBJ whole genome shotgun (WGS) entry which is preliminary data.</text>
</comment>
<keyword evidence="5" id="KW-0564">Palmitate</keyword>
<keyword evidence="7" id="KW-0449">Lipoprotein</keyword>